<evidence type="ECO:0000259" key="9">
    <source>
        <dbReference type="Pfam" id="PF01817"/>
    </source>
</evidence>
<evidence type="ECO:0000256" key="4">
    <source>
        <dbReference type="ARBA" id="ARBA00012404"/>
    </source>
</evidence>
<dbReference type="FunFam" id="1.10.590.10:FF:000001">
    <property type="entry name" value="Chorismate mutase"/>
    <property type="match status" value="1"/>
</dbReference>
<dbReference type="SUPFAM" id="SSF48600">
    <property type="entry name" value="Chorismate mutase II"/>
    <property type="match status" value="1"/>
</dbReference>
<evidence type="ECO:0000256" key="7">
    <source>
        <dbReference type="ARBA" id="ARBA00023141"/>
    </source>
</evidence>
<dbReference type="GO" id="GO:0005737">
    <property type="term" value="C:cytoplasm"/>
    <property type="evidence" value="ECO:0007669"/>
    <property type="project" value="UniProtKB-SubCell"/>
</dbReference>
<dbReference type="PANTHER" id="PTHR21145">
    <property type="entry name" value="CHORISMATE MUTASE"/>
    <property type="match status" value="1"/>
</dbReference>
<evidence type="ECO:0000256" key="2">
    <source>
        <dbReference type="ARBA" id="ARBA00004496"/>
    </source>
</evidence>
<comment type="caution">
    <text evidence="10">The sequence shown here is derived from an EMBL/GenBank/DDBJ whole genome shotgun (WGS) entry which is preliminary data.</text>
</comment>
<dbReference type="GO" id="GO:0009073">
    <property type="term" value="P:aromatic amino acid family biosynthetic process"/>
    <property type="evidence" value="ECO:0007669"/>
    <property type="project" value="UniProtKB-KW"/>
</dbReference>
<feature type="domain" description="Chorismate mutase" evidence="9">
    <location>
        <begin position="210"/>
        <end position="319"/>
    </location>
</feature>
<proteinExistence type="predicted"/>
<evidence type="ECO:0000313" key="10">
    <source>
        <dbReference type="EMBL" id="KAH7315340.1"/>
    </source>
</evidence>
<sequence>MALEQSFLYRISGRTAFPTCSTSFPSTRFSSSCTAVPALMASFRQHCTVPAWAPILSRSSMPSVSTGAASSEVCNAMDESDTLTLAAIRDSLIRQEDSIIFSLIERAQYKLNKPTYDADRFSIPGFQGSLIEYILKETESLHAKVRRYQSPDEHPFYEDLLPIPLLPPLEYPKVLHECAVKININPDIWKLYFDELLPRFSTEGDDGNYGSTAVCDVICLQALSKRIHYGKFVAEAKFRESPGLFERAIKAQDEEALMQIITYDAVEKKVQRRVEKKAKTYGQEVDSDGPDLSAHFKIDPLQVAELYGKWVMPLTKKVQVQYLLRRLD</sequence>
<dbReference type="Pfam" id="PF01817">
    <property type="entry name" value="CM_2"/>
    <property type="match status" value="1"/>
</dbReference>
<evidence type="ECO:0000256" key="1">
    <source>
        <dbReference type="ARBA" id="ARBA00000824"/>
    </source>
</evidence>
<reference evidence="10" key="1">
    <citation type="submission" date="2021-08" db="EMBL/GenBank/DDBJ databases">
        <title>WGS assembly of Ceratopteris richardii.</title>
        <authorList>
            <person name="Marchant D.B."/>
            <person name="Chen G."/>
            <person name="Jenkins J."/>
            <person name="Shu S."/>
            <person name="Leebens-Mack J."/>
            <person name="Grimwood J."/>
            <person name="Schmutz J."/>
            <person name="Soltis P."/>
            <person name="Soltis D."/>
            <person name="Chen Z.-H."/>
        </authorList>
    </citation>
    <scope>NUCLEOTIDE SEQUENCE</scope>
    <source>
        <strain evidence="10">Whitten #5841</strain>
        <tissue evidence="10">Leaf</tissue>
    </source>
</reference>
<organism evidence="10 11">
    <name type="scientific">Ceratopteris richardii</name>
    <name type="common">Triangle waterfern</name>
    <dbReference type="NCBI Taxonomy" id="49495"/>
    <lineage>
        <taxon>Eukaryota</taxon>
        <taxon>Viridiplantae</taxon>
        <taxon>Streptophyta</taxon>
        <taxon>Embryophyta</taxon>
        <taxon>Tracheophyta</taxon>
        <taxon>Polypodiopsida</taxon>
        <taxon>Polypodiidae</taxon>
        <taxon>Polypodiales</taxon>
        <taxon>Pteridineae</taxon>
        <taxon>Pteridaceae</taxon>
        <taxon>Parkerioideae</taxon>
        <taxon>Ceratopteris</taxon>
    </lineage>
</organism>
<protein>
    <recommendedName>
        <fullName evidence="4">chorismate mutase</fullName>
        <ecNumber evidence="4">5.4.99.5</ecNumber>
    </recommendedName>
</protein>
<dbReference type="NCBIfam" id="TIGR01802">
    <property type="entry name" value="CM_pl-yst"/>
    <property type="match status" value="1"/>
</dbReference>
<keyword evidence="6" id="KW-0028">Amino-acid biosynthesis</keyword>
<dbReference type="Proteomes" id="UP000825935">
    <property type="component" value="Chromosome 21"/>
</dbReference>
<dbReference type="InterPro" id="IPR037039">
    <property type="entry name" value="CM_AroQ_sf_eucaryotic"/>
</dbReference>
<dbReference type="Gene3D" id="1.10.590.10">
    <property type="entry name" value="Chorismate mutase, AroQ class superfamily, eukaryotic"/>
    <property type="match status" value="1"/>
</dbReference>
<dbReference type="GO" id="GO:0046417">
    <property type="term" value="P:chorismate metabolic process"/>
    <property type="evidence" value="ECO:0007669"/>
    <property type="project" value="InterPro"/>
</dbReference>
<accession>A0A8T2SBE9</accession>
<dbReference type="InterPro" id="IPR002701">
    <property type="entry name" value="CM_II_prokaryot"/>
</dbReference>
<gene>
    <name evidence="10" type="ORF">KP509_21G045300</name>
</gene>
<evidence type="ECO:0000256" key="3">
    <source>
        <dbReference type="ARBA" id="ARBA00004817"/>
    </source>
</evidence>
<dbReference type="InterPro" id="IPR036263">
    <property type="entry name" value="Chorismate_II_sf"/>
</dbReference>
<evidence type="ECO:0000256" key="8">
    <source>
        <dbReference type="ARBA" id="ARBA00023235"/>
    </source>
</evidence>
<dbReference type="EC" id="5.4.99.5" evidence="4"/>
<evidence type="ECO:0000313" key="11">
    <source>
        <dbReference type="Proteomes" id="UP000825935"/>
    </source>
</evidence>
<dbReference type="PANTHER" id="PTHR21145:SF12">
    <property type="entry name" value="CHORISMATE MUTASE"/>
    <property type="match status" value="1"/>
</dbReference>
<evidence type="ECO:0000256" key="6">
    <source>
        <dbReference type="ARBA" id="ARBA00022605"/>
    </source>
</evidence>
<dbReference type="OrthoDB" id="191918at2759"/>
<dbReference type="OMA" id="ATCDVNC"/>
<dbReference type="EMBL" id="CM035426">
    <property type="protein sequence ID" value="KAH7315340.1"/>
    <property type="molecule type" value="Genomic_DNA"/>
</dbReference>
<keyword evidence="7" id="KW-0057">Aromatic amino acid biosynthesis</keyword>
<name>A0A8T2SBE9_CERRI</name>
<keyword evidence="5" id="KW-0963">Cytoplasm</keyword>
<dbReference type="PROSITE" id="PS51169">
    <property type="entry name" value="CHORISMATE_MUT_3"/>
    <property type="match status" value="1"/>
</dbReference>
<evidence type="ECO:0000256" key="5">
    <source>
        <dbReference type="ARBA" id="ARBA00022490"/>
    </source>
</evidence>
<dbReference type="GO" id="GO:0004106">
    <property type="term" value="F:chorismate mutase activity"/>
    <property type="evidence" value="ECO:0007669"/>
    <property type="project" value="UniProtKB-EC"/>
</dbReference>
<dbReference type="AlphaFoldDB" id="A0A8T2SBE9"/>
<keyword evidence="11" id="KW-1185">Reference proteome</keyword>
<comment type="subcellular location">
    <subcellularLocation>
        <location evidence="2">Cytoplasm</location>
    </subcellularLocation>
</comment>
<dbReference type="GO" id="GO:0008652">
    <property type="term" value="P:amino acid biosynthetic process"/>
    <property type="evidence" value="ECO:0007669"/>
    <property type="project" value="UniProtKB-KW"/>
</dbReference>
<dbReference type="InterPro" id="IPR008238">
    <property type="entry name" value="Chorismate_mutase_AroQ_euk"/>
</dbReference>
<comment type="catalytic activity">
    <reaction evidence="1">
        <text>chorismate = prephenate</text>
        <dbReference type="Rhea" id="RHEA:13897"/>
        <dbReference type="ChEBI" id="CHEBI:29748"/>
        <dbReference type="ChEBI" id="CHEBI:29934"/>
        <dbReference type="EC" id="5.4.99.5"/>
    </reaction>
</comment>
<keyword evidence="8" id="KW-0413">Isomerase</keyword>
<comment type="pathway">
    <text evidence="3">Metabolic intermediate biosynthesis; prephenate biosynthesis; prephenate from chorismate: step 1/1.</text>
</comment>